<dbReference type="AlphaFoldDB" id="A0A8H7WK08"/>
<feature type="compositionally biased region" description="Low complexity" evidence="6">
    <location>
        <begin position="1"/>
        <end position="16"/>
    </location>
</feature>
<dbReference type="GO" id="GO:0005783">
    <property type="term" value="C:endoplasmic reticulum"/>
    <property type="evidence" value="ECO:0007669"/>
    <property type="project" value="TreeGrafter"/>
</dbReference>
<keyword evidence="5" id="KW-0408">Iron</keyword>
<dbReference type="EMBL" id="JAFJYH010000003">
    <property type="protein sequence ID" value="KAG4426280.1"/>
    <property type="molecule type" value="Genomic_DNA"/>
</dbReference>
<evidence type="ECO:0000256" key="3">
    <source>
        <dbReference type="ARBA" id="ARBA00022964"/>
    </source>
</evidence>
<keyword evidence="3" id="KW-0223">Dioxygenase</keyword>
<accession>A0A8H7WK08</accession>
<dbReference type="OrthoDB" id="69177at2759"/>
<comment type="caution">
    <text evidence="8">The sequence shown here is derived from an EMBL/GenBank/DDBJ whole genome shotgun (WGS) entry which is preliminary data.</text>
</comment>
<dbReference type="InterPro" id="IPR006620">
    <property type="entry name" value="Pro_4_hyd_alph"/>
</dbReference>
<protein>
    <recommendedName>
        <fullName evidence="7">Prolyl 4-hydroxylase alpha subunit domain-containing protein</fullName>
    </recommendedName>
</protein>
<evidence type="ECO:0000256" key="2">
    <source>
        <dbReference type="ARBA" id="ARBA00022723"/>
    </source>
</evidence>
<keyword evidence="2" id="KW-0479">Metal-binding</keyword>
<keyword evidence="4" id="KW-0560">Oxidoreductase</keyword>
<reference evidence="8" key="1">
    <citation type="submission" date="2021-02" db="EMBL/GenBank/DDBJ databases">
        <title>Genome sequence Cadophora malorum strain M34.</title>
        <authorList>
            <person name="Stefanovic E."/>
            <person name="Vu D."/>
            <person name="Scully C."/>
            <person name="Dijksterhuis J."/>
            <person name="Roader J."/>
            <person name="Houbraken J."/>
        </authorList>
    </citation>
    <scope>NUCLEOTIDE SEQUENCE</scope>
    <source>
        <strain evidence="8">M34</strain>
    </source>
</reference>
<feature type="region of interest" description="Disordered" evidence="6">
    <location>
        <begin position="1"/>
        <end position="26"/>
    </location>
</feature>
<dbReference type="Proteomes" id="UP000664132">
    <property type="component" value="Unassembled WGS sequence"/>
</dbReference>
<dbReference type="GO" id="GO:0031418">
    <property type="term" value="F:L-ascorbic acid binding"/>
    <property type="evidence" value="ECO:0007669"/>
    <property type="project" value="InterPro"/>
</dbReference>
<evidence type="ECO:0000256" key="6">
    <source>
        <dbReference type="SAM" id="MobiDB-lite"/>
    </source>
</evidence>
<comment type="cofactor">
    <cofactor evidence="1">
        <name>L-ascorbate</name>
        <dbReference type="ChEBI" id="CHEBI:38290"/>
    </cofactor>
</comment>
<evidence type="ECO:0000256" key="1">
    <source>
        <dbReference type="ARBA" id="ARBA00001961"/>
    </source>
</evidence>
<evidence type="ECO:0000259" key="7">
    <source>
        <dbReference type="SMART" id="SM00702"/>
    </source>
</evidence>
<dbReference type="PANTHER" id="PTHR10869">
    <property type="entry name" value="PROLYL 4-HYDROXYLASE ALPHA SUBUNIT"/>
    <property type="match status" value="1"/>
</dbReference>
<evidence type="ECO:0000256" key="4">
    <source>
        <dbReference type="ARBA" id="ARBA00023002"/>
    </source>
</evidence>
<gene>
    <name evidence="8" type="ORF">IFR04_000463</name>
</gene>
<dbReference type="Pfam" id="PF13640">
    <property type="entry name" value="2OG-FeII_Oxy_3"/>
    <property type="match status" value="1"/>
</dbReference>
<dbReference type="PANTHER" id="PTHR10869:SF246">
    <property type="entry name" value="TRANSMEMBRANE PROLYL 4-HYDROXYLASE"/>
    <property type="match status" value="1"/>
</dbReference>
<dbReference type="GO" id="GO:0005506">
    <property type="term" value="F:iron ion binding"/>
    <property type="evidence" value="ECO:0007669"/>
    <property type="project" value="InterPro"/>
</dbReference>
<dbReference type="GO" id="GO:0004656">
    <property type="term" value="F:procollagen-proline 4-dioxygenase activity"/>
    <property type="evidence" value="ECO:0007669"/>
    <property type="project" value="TreeGrafter"/>
</dbReference>
<dbReference type="InterPro" id="IPR044862">
    <property type="entry name" value="Pro_4_hyd_alph_FE2OG_OXY"/>
</dbReference>
<dbReference type="InterPro" id="IPR045054">
    <property type="entry name" value="P4HA-like"/>
</dbReference>
<dbReference type="Gene3D" id="2.60.120.620">
    <property type="entry name" value="q2cbj1_9rhob like domain"/>
    <property type="match status" value="1"/>
</dbReference>
<sequence>MSTPNEPSSSSSLTLSHMDLPGEPGRGPRAIHVFHNILSAQECQEIIGSHTDLIPANVTTETIRDRQMFENEELGARIWGRIQPFFLPLEQEKPQKRDGEGAQEDTFDSIEGIIEDKDKDIWKVSGLNERWRLSRYGLGGKFSPHMDGRRLASINSQAFYTINIYLNTVPDGCGGATRFFSSSKEIVTKVRPTLGTAIIFRDDIWHDGEVLSCPSDDSSSYQPVKYLLRTDIMFDRADPIPLSSFQSSGDGSGIENFEEWCKGKCWGSDREMMGRKALAVAEGLEDAGVDGMEVVRWYKKAWRLWPALEFEGSGGGAA</sequence>
<organism evidence="8 9">
    <name type="scientific">Cadophora malorum</name>
    <dbReference type="NCBI Taxonomy" id="108018"/>
    <lineage>
        <taxon>Eukaryota</taxon>
        <taxon>Fungi</taxon>
        <taxon>Dikarya</taxon>
        <taxon>Ascomycota</taxon>
        <taxon>Pezizomycotina</taxon>
        <taxon>Leotiomycetes</taxon>
        <taxon>Helotiales</taxon>
        <taxon>Ploettnerulaceae</taxon>
        <taxon>Cadophora</taxon>
    </lineage>
</organism>
<keyword evidence="9" id="KW-1185">Reference proteome</keyword>
<dbReference type="SMART" id="SM00702">
    <property type="entry name" value="P4Hc"/>
    <property type="match status" value="1"/>
</dbReference>
<evidence type="ECO:0000313" key="8">
    <source>
        <dbReference type="EMBL" id="KAG4426280.1"/>
    </source>
</evidence>
<evidence type="ECO:0000313" key="9">
    <source>
        <dbReference type="Proteomes" id="UP000664132"/>
    </source>
</evidence>
<proteinExistence type="predicted"/>
<feature type="domain" description="Prolyl 4-hydroxylase alpha subunit" evidence="7">
    <location>
        <begin position="29"/>
        <end position="233"/>
    </location>
</feature>
<evidence type="ECO:0000256" key="5">
    <source>
        <dbReference type="ARBA" id="ARBA00023004"/>
    </source>
</evidence>
<name>A0A8H7WK08_9HELO</name>